<comment type="caution">
    <text evidence="1">The sequence shown here is derived from an EMBL/GenBank/DDBJ whole genome shotgun (WGS) entry which is preliminary data.</text>
</comment>
<sequence length="65" mass="7839">MKTPFAYARATLSKMEYIELKAQSNQWHSQWLRTRQREREALAHTAQIKVKHQEEISCIFQAWFS</sequence>
<evidence type="ECO:0000313" key="2">
    <source>
        <dbReference type="Proteomes" id="UP001209854"/>
    </source>
</evidence>
<proteinExistence type="predicted"/>
<keyword evidence="2" id="KW-1185">Reference proteome</keyword>
<reference evidence="1 2" key="1">
    <citation type="submission" date="2022-10" db="EMBL/GenBank/DDBJ databases">
        <title>High-quality genome sequences of two octocoral-associated bacteria, Endozoicomonas euniceicola EF212 and Endozoicomonas gorgoniicola PS125.</title>
        <authorList>
            <person name="Chiou Y.-J."/>
            <person name="Chen Y.-H."/>
        </authorList>
    </citation>
    <scope>NUCLEOTIDE SEQUENCE [LARGE SCALE GENOMIC DNA]</scope>
    <source>
        <strain evidence="1 2">PS125</strain>
    </source>
</reference>
<gene>
    <name evidence="1" type="ORF">NX722_13930</name>
</gene>
<dbReference type="EMBL" id="JAPFCC010000001">
    <property type="protein sequence ID" value="MCW7553708.1"/>
    <property type="molecule type" value="Genomic_DNA"/>
</dbReference>
<organism evidence="1 2">
    <name type="scientific">Endozoicomonas gorgoniicola</name>
    <dbReference type="NCBI Taxonomy" id="1234144"/>
    <lineage>
        <taxon>Bacteria</taxon>
        <taxon>Pseudomonadati</taxon>
        <taxon>Pseudomonadota</taxon>
        <taxon>Gammaproteobacteria</taxon>
        <taxon>Oceanospirillales</taxon>
        <taxon>Endozoicomonadaceae</taxon>
        <taxon>Endozoicomonas</taxon>
    </lineage>
</organism>
<accession>A0ABT3MXB4</accession>
<protein>
    <submittedName>
        <fullName evidence="1">Uncharacterized protein</fullName>
    </submittedName>
</protein>
<name>A0ABT3MXB4_9GAMM</name>
<dbReference type="RefSeq" id="WP_262568515.1">
    <property type="nucleotide sequence ID" value="NZ_JAPFCC010000001.1"/>
</dbReference>
<evidence type="ECO:0000313" key="1">
    <source>
        <dbReference type="EMBL" id="MCW7553708.1"/>
    </source>
</evidence>
<dbReference type="Proteomes" id="UP001209854">
    <property type="component" value="Unassembled WGS sequence"/>
</dbReference>